<proteinExistence type="predicted"/>
<accession>A0ABR2LIG8</accession>
<protein>
    <submittedName>
        <fullName evidence="1">Uncharacterized protein</fullName>
    </submittedName>
</protein>
<comment type="caution">
    <text evidence="1">The sequence shown here is derived from an EMBL/GenBank/DDBJ whole genome shotgun (WGS) entry which is preliminary data.</text>
</comment>
<sequence length="104" mass="11937">MTCVRLLETLPVMFGNLCLSKSSEHMVHGDYNLSDFTWLSDLVDWGRSHLVVVVRHWKQCMLSLMNIFKDSYGDSRSSMTSTIEKNHIIWLVLCLSGLILCCII</sequence>
<evidence type="ECO:0000313" key="2">
    <source>
        <dbReference type="Proteomes" id="UP001412067"/>
    </source>
</evidence>
<evidence type="ECO:0000313" key="1">
    <source>
        <dbReference type="EMBL" id="KAK8941946.1"/>
    </source>
</evidence>
<dbReference type="Proteomes" id="UP001412067">
    <property type="component" value="Unassembled WGS sequence"/>
</dbReference>
<name>A0ABR2LIG8_9ASPA</name>
<keyword evidence="2" id="KW-1185">Reference proteome</keyword>
<organism evidence="1 2">
    <name type="scientific">Platanthera guangdongensis</name>
    <dbReference type="NCBI Taxonomy" id="2320717"/>
    <lineage>
        <taxon>Eukaryota</taxon>
        <taxon>Viridiplantae</taxon>
        <taxon>Streptophyta</taxon>
        <taxon>Embryophyta</taxon>
        <taxon>Tracheophyta</taxon>
        <taxon>Spermatophyta</taxon>
        <taxon>Magnoliopsida</taxon>
        <taxon>Liliopsida</taxon>
        <taxon>Asparagales</taxon>
        <taxon>Orchidaceae</taxon>
        <taxon>Orchidoideae</taxon>
        <taxon>Orchideae</taxon>
        <taxon>Orchidinae</taxon>
        <taxon>Platanthera</taxon>
    </lineage>
</organism>
<dbReference type="EMBL" id="JBBWWR010000019">
    <property type="protein sequence ID" value="KAK8941946.1"/>
    <property type="molecule type" value="Genomic_DNA"/>
</dbReference>
<reference evidence="1 2" key="1">
    <citation type="journal article" date="2022" name="Nat. Plants">
        <title>Genomes of leafy and leafless Platanthera orchids illuminate the evolution of mycoheterotrophy.</title>
        <authorList>
            <person name="Li M.H."/>
            <person name="Liu K.W."/>
            <person name="Li Z."/>
            <person name="Lu H.C."/>
            <person name="Ye Q.L."/>
            <person name="Zhang D."/>
            <person name="Wang J.Y."/>
            <person name="Li Y.F."/>
            <person name="Zhong Z.M."/>
            <person name="Liu X."/>
            <person name="Yu X."/>
            <person name="Liu D.K."/>
            <person name="Tu X.D."/>
            <person name="Liu B."/>
            <person name="Hao Y."/>
            <person name="Liao X.Y."/>
            <person name="Jiang Y.T."/>
            <person name="Sun W.H."/>
            <person name="Chen J."/>
            <person name="Chen Y.Q."/>
            <person name="Ai Y."/>
            <person name="Zhai J.W."/>
            <person name="Wu S.S."/>
            <person name="Zhou Z."/>
            <person name="Hsiao Y.Y."/>
            <person name="Wu W.L."/>
            <person name="Chen Y.Y."/>
            <person name="Lin Y.F."/>
            <person name="Hsu J.L."/>
            <person name="Li C.Y."/>
            <person name="Wang Z.W."/>
            <person name="Zhao X."/>
            <person name="Zhong W.Y."/>
            <person name="Ma X.K."/>
            <person name="Ma L."/>
            <person name="Huang J."/>
            <person name="Chen G.Z."/>
            <person name="Huang M.Z."/>
            <person name="Huang L."/>
            <person name="Peng D.H."/>
            <person name="Luo Y.B."/>
            <person name="Zou S.Q."/>
            <person name="Chen S.P."/>
            <person name="Lan S."/>
            <person name="Tsai W.C."/>
            <person name="Van de Peer Y."/>
            <person name="Liu Z.J."/>
        </authorList>
    </citation>
    <scope>NUCLEOTIDE SEQUENCE [LARGE SCALE GENOMIC DNA]</scope>
    <source>
        <strain evidence="1">Lor288</strain>
    </source>
</reference>
<gene>
    <name evidence="1" type="ORF">KSP40_PGU019250</name>
</gene>